<feature type="domain" description="Pyruvate/ketoisovalerate oxidoreductase catalytic" evidence="2">
    <location>
        <begin position="12"/>
        <end position="175"/>
    </location>
</feature>
<comment type="caution">
    <text evidence="3">The sequence shown here is derived from an EMBL/GenBank/DDBJ whole genome shotgun (WGS) entry which is preliminary data.</text>
</comment>
<dbReference type="NCBIfam" id="TIGR02175">
    <property type="entry name" value="PorC_KorC"/>
    <property type="match status" value="1"/>
</dbReference>
<dbReference type="EMBL" id="DSBT01000267">
    <property type="protein sequence ID" value="HDP78306.1"/>
    <property type="molecule type" value="Genomic_DNA"/>
</dbReference>
<organism evidence="3">
    <name type="scientific">Mesotoga infera</name>
    <dbReference type="NCBI Taxonomy" id="1236046"/>
    <lineage>
        <taxon>Bacteria</taxon>
        <taxon>Thermotogati</taxon>
        <taxon>Thermotogota</taxon>
        <taxon>Thermotogae</taxon>
        <taxon>Kosmotogales</taxon>
        <taxon>Kosmotogaceae</taxon>
        <taxon>Mesotoga</taxon>
    </lineage>
</organism>
<gene>
    <name evidence="3" type="ORF">ENN47_09030</name>
</gene>
<dbReference type="InterPro" id="IPR019752">
    <property type="entry name" value="Pyrv/ketoisovalerate_OxRed_cat"/>
</dbReference>
<keyword evidence="1" id="KW-0560">Oxidoreductase</keyword>
<sequence length="179" mass="19164">MSEHLLVVAGFGGQGVMLIGQILATAGMFDNQHTTWLPSYGPEMRGGTANCTVVVSDEIIGSPITNAPNELIVMNIPSLIKFEKEIQPGGVMVINTSVVDRKTNRNDISVVEIDANSIAEKLGNLKVANMVVLGAYLEKTGTVTMEGVRKALEKKLTGRKAALLDLNIQAVEEGMKSVR</sequence>
<dbReference type="Proteomes" id="UP000886198">
    <property type="component" value="Unassembled WGS sequence"/>
</dbReference>
<reference evidence="3" key="1">
    <citation type="journal article" date="2020" name="mSystems">
        <title>Genome- and Community-Level Interaction Insights into Carbon Utilization and Element Cycling Functions of Hydrothermarchaeota in Hydrothermal Sediment.</title>
        <authorList>
            <person name="Zhou Z."/>
            <person name="Liu Y."/>
            <person name="Xu W."/>
            <person name="Pan J."/>
            <person name="Luo Z.H."/>
            <person name="Li M."/>
        </authorList>
    </citation>
    <scope>NUCLEOTIDE SEQUENCE [LARGE SCALE GENOMIC DNA]</scope>
    <source>
        <strain evidence="3">SpSt-1179</strain>
    </source>
</reference>
<name>A0A7C1H725_9BACT</name>
<protein>
    <submittedName>
        <fullName evidence="3">2-oxoacid:ferredoxin oxidoreductase subunit gamma</fullName>
    </submittedName>
</protein>
<evidence type="ECO:0000256" key="1">
    <source>
        <dbReference type="ARBA" id="ARBA00023002"/>
    </source>
</evidence>
<dbReference type="SUPFAM" id="SSF53323">
    <property type="entry name" value="Pyruvate-ferredoxin oxidoreductase, PFOR, domain III"/>
    <property type="match status" value="1"/>
</dbReference>
<dbReference type="InterPro" id="IPR011894">
    <property type="entry name" value="PorC_KorC"/>
</dbReference>
<dbReference type="GO" id="GO:0016625">
    <property type="term" value="F:oxidoreductase activity, acting on the aldehyde or oxo group of donors, iron-sulfur protein as acceptor"/>
    <property type="evidence" value="ECO:0007669"/>
    <property type="project" value="InterPro"/>
</dbReference>
<evidence type="ECO:0000259" key="2">
    <source>
        <dbReference type="Pfam" id="PF01558"/>
    </source>
</evidence>
<accession>A0A7C1H725</accession>
<dbReference type="Pfam" id="PF01558">
    <property type="entry name" value="POR"/>
    <property type="match status" value="1"/>
</dbReference>
<dbReference type="Gene3D" id="3.40.920.10">
    <property type="entry name" value="Pyruvate-ferredoxin oxidoreductase, PFOR, domain III"/>
    <property type="match status" value="1"/>
</dbReference>
<dbReference type="InterPro" id="IPR002869">
    <property type="entry name" value="Pyrv_flavodox_OxRed_cen"/>
</dbReference>
<dbReference type="PANTHER" id="PTHR42730:SF1">
    <property type="entry name" value="2-OXOGLUTARATE SYNTHASE SUBUNIT KORC"/>
    <property type="match status" value="1"/>
</dbReference>
<proteinExistence type="predicted"/>
<evidence type="ECO:0000313" key="3">
    <source>
        <dbReference type="EMBL" id="HDP78306.1"/>
    </source>
</evidence>
<dbReference type="AlphaFoldDB" id="A0A7C1H725"/>
<dbReference type="InterPro" id="IPR052554">
    <property type="entry name" value="2-oxoglutarate_synth_KorC"/>
</dbReference>
<dbReference type="PANTHER" id="PTHR42730">
    <property type="entry name" value="2-OXOGLUTARATE SYNTHASE SUBUNIT KORC"/>
    <property type="match status" value="1"/>
</dbReference>